<comment type="caution">
    <text evidence="1">The sequence shown here is derived from an EMBL/GenBank/DDBJ whole genome shotgun (WGS) entry which is preliminary data.</text>
</comment>
<reference evidence="1" key="1">
    <citation type="submission" date="2021-02" db="EMBL/GenBank/DDBJ databases">
        <authorList>
            <person name="Dougan E. K."/>
            <person name="Rhodes N."/>
            <person name="Thang M."/>
            <person name="Chan C."/>
        </authorList>
    </citation>
    <scope>NUCLEOTIDE SEQUENCE</scope>
</reference>
<dbReference type="Pfam" id="PF05186">
    <property type="entry name" value="Dpy-30"/>
    <property type="match status" value="1"/>
</dbReference>
<dbReference type="Gene3D" id="1.20.890.10">
    <property type="entry name" value="cAMP-dependent protein kinase regulatory subunit, dimerization-anchoring domain"/>
    <property type="match status" value="1"/>
</dbReference>
<evidence type="ECO:0000313" key="1">
    <source>
        <dbReference type="EMBL" id="CAE7302290.1"/>
    </source>
</evidence>
<dbReference type="OrthoDB" id="417678at2759"/>
<sequence>MFMPSQELSEERLRHEQRVEHVKKEELARLEKHSEPLRLYLMKFVVPALTGALVDVCREQPEDPVGYLAEYLSLYSEVSAERRAARAAEGKS</sequence>
<dbReference type="Proteomes" id="UP000604046">
    <property type="component" value="Unassembled WGS sequence"/>
</dbReference>
<name>A0A812NE46_9DINO</name>
<organism evidence="1 2">
    <name type="scientific">Symbiodinium natans</name>
    <dbReference type="NCBI Taxonomy" id="878477"/>
    <lineage>
        <taxon>Eukaryota</taxon>
        <taxon>Sar</taxon>
        <taxon>Alveolata</taxon>
        <taxon>Dinophyceae</taxon>
        <taxon>Suessiales</taxon>
        <taxon>Symbiodiniaceae</taxon>
        <taxon>Symbiodinium</taxon>
    </lineage>
</organism>
<keyword evidence="2" id="KW-1185">Reference proteome</keyword>
<dbReference type="EMBL" id="CAJNDS010002068">
    <property type="protein sequence ID" value="CAE7302290.1"/>
    <property type="molecule type" value="Genomic_DNA"/>
</dbReference>
<evidence type="ECO:0000313" key="2">
    <source>
        <dbReference type="Proteomes" id="UP000604046"/>
    </source>
</evidence>
<dbReference type="AlphaFoldDB" id="A0A812NE46"/>
<protein>
    <submittedName>
        <fullName evidence="1">Ak7 protein</fullName>
    </submittedName>
</protein>
<proteinExistence type="predicted"/>
<dbReference type="CDD" id="cd22967">
    <property type="entry name" value="DD_AK7"/>
    <property type="match status" value="1"/>
</dbReference>
<dbReference type="InterPro" id="IPR047499">
    <property type="entry name" value="DD_AK7"/>
</dbReference>
<accession>A0A812NE46</accession>
<dbReference type="InterPro" id="IPR007858">
    <property type="entry name" value="Dpy-30_motif"/>
</dbReference>
<gene>
    <name evidence="1" type="primary">Ak7</name>
    <name evidence="1" type="ORF">SNAT2548_LOCUS15899</name>
</gene>